<dbReference type="OrthoDB" id="18574at2759"/>
<sequence length="316" mass="35978">MVGYDEEQKQLSEIWHGMAGVLSGMATRFLCQPFDVFKIRFQLQHEPLKPSQHNYYWGLMQALKRILSEESYRALWKGHVPAQLLSGVYGLVQFGSFEYLTRYMHSYLINEETVSRKAVIHFVSGSVSGALATAFSFPFDTVRTRLVGQAEPKVYRGVYHAFQSMIRYEGILSVYKGLIPALLQIMPHTGVQFASFHLFSNLASNFKNQDKNSRKAFWHNLLCGSGAGLISKLAVYPLDLTKKRLQVQGFEEARMRFGKVQKYTGTFQCLKHVATHEGVSGLYKGVYPSLLKAVVSSGLMFGTYEEVLRYFREYSP</sequence>
<accession>A0A8J2M8W1</accession>
<protein>
    <recommendedName>
        <fullName evidence="10">Mitochondrial thiamine pyrophosphate carrier</fullName>
    </recommendedName>
    <alternativeName>
        <fullName evidence="11">Solute carrier family 25 member 19</fullName>
    </alternativeName>
</protein>
<feature type="repeat" description="Solcar" evidence="13">
    <location>
        <begin position="215"/>
        <end position="310"/>
    </location>
</feature>
<evidence type="ECO:0000256" key="12">
    <source>
        <dbReference type="ARBA" id="ARBA00050799"/>
    </source>
</evidence>
<comment type="caution">
    <text evidence="15">The sequence shown here is derived from an EMBL/GenBank/DDBJ whole genome shotgun (WGS) entry which is preliminary data.</text>
</comment>
<dbReference type="EMBL" id="CAJVCH010570567">
    <property type="protein sequence ID" value="CAG7835236.1"/>
    <property type="molecule type" value="Genomic_DNA"/>
</dbReference>
<evidence type="ECO:0000256" key="9">
    <source>
        <dbReference type="ARBA" id="ARBA00037549"/>
    </source>
</evidence>
<keyword evidence="16" id="KW-1185">Reference proteome</keyword>
<comment type="function">
    <text evidence="9">Mitochondrial transporter mediating uptake of thiamine diphosphate into mitochondria. It is not clear if the antiporter activity is affected by the membrane potential or by the proton electrochemical gradient.</text>
</comment>
<evidence type="ECO:0000313" key="15">
    <source>
        <dbReference type="EMBL" id="CAG7835236.1"/>
    </source>
</evidence>
<evidence type="ECO:0000256" key="14">
    <source>
        <dbReference type="RuleBase" id="RU000488"/>
    </source>
</evidence>
<comment type="similarity">
    <text evidence="2 14">Belongs to the mitochondrial carrier (TC 2.A.29) family.</text>
</comment>
<keyword evidence="8 13" id="KW-0472">Membrane</keyword>
<keyword evidence="3 14" id="KW-0813">Transport</keyword>
<name>A0A8J2M8W1_9HEXA</name>
<evidence type="ECO:0000256" key="3">
    <source>
        <dbReference type="ARBA" id="ARBA00022448"/>
    </source>
</evidence>
<dbReference type="Proteomes" id="UP000708208">
    <property type="component" value="Unassembled WGS sequence"/>
</dbReference>
<reference evidence="15" key="1">
    <citation type="submission" date="2021-06" db="EMBL/GenBank/DDBJ databases">
        <authorList>
            <person name="Hodson N. C."/>
            <person name="Mongue J. A."/>
            <person name="Jaron S. K."/>
        </authorList>
    </citation>
    <scope>NUCLEOTIDE SEQUENCE</scope>
</reference>
<organism evidence="15 16">
    <name type="scientific">Allacma fusca</name>
    <dbReference type="NCBI Taxonomy" id="39272"/>
    <lineage>
        <taxon>Eukaryota</taxon>
        <taxon>Metazoa</taxon>
        <taxon>Ecdysozoa</taxon>
        <taxon>Arthropoda</taxon>
        <taxon>Hexapoda</taxon>
        <taxon>Collembola</taxon>
        <taxon>Symphypleona</taxon>
        <taxon>Sminthuridae</taxon>
        <taxon>Allacma</taxon>
    </lineage>
</organism>
<dbReference type="GO" id="GO:0090422">
    <property type="term" value="F:thiamine pyrophosphate transmembrane transporter activity"/>
    <property type="evidence" value="ECO:0007669"/>
    <property type="project" value="UniProtKB-ARBA"/>
</dbReference>
<evidence type="ECO:0000256" key="1">
    <source>
        <dbReference type="ARBA" id="ARBA00004225"/>
    </source>
</evidence>
<keyword evidence="6" id="KW-1133">Transmembrane helix</keyword>
<keyword evidence="7" id="KW-0496">Mitochondrion</keyword>
<comment type="subcellular location">
    <subcellularLocation>
        <location evidence="1">Mitochondrion membrane</location>
        <topology evidence="1">Multi-pass membrane protein</topology>
    </subcellularLocation>
</comment>
<dbReference type="InterPro" id="IPR018108">
    <property type="entry name" value="MCP_transmembrane"/>
</dbReference>
<dbReference type="PROSITE" id="PS50920">
    <property type="entry name" value="SOLCAR"/>
    <property type="match status" value="3"/>
</dbReference>
<evidence type="ECO:0000256" key="4">
    <source>
        <dbReference type="ARBA" id="ARBA00022692"/>
    </source>
</evidence>
<proteinExistence type="inferred from homology"/>
<comment type="catalytic activity">
    <reaction evidence="12">
        <text>thiamine phosphate(out) + thiamine diphosphate(in) = thiamine phosphate(in) + thiamine diphosphate(out)</text>
        <dbReference type="Rhea" id="RHEA:73383"/>
        <dbReference type="ChEBI" id="CHEBI:37575"/>
        <dbReference type="ChEBI" id="CHEBI:58937"/>
    </reaction>
</comment>
<keyword evidence="4 13" id="KW-0812">Transmembrane</keyword>
<evidence type="ECO:0000256" key="10">
    <source>
        <dbReference type="ARBA" id="ARBA00040836"/>
    </source>
</evidence>
<feature type="repeat" description="Solcar" evidence="13">
    <location>
        <begin position="116"/>
        <end position="202"/>
    </location>
</feature>
<evidence type="ECO:0000256" key="7">
    <source>
        <dbReference type="ARBA" id="ARBA00023128"/>
    </source>
</evidence>
<dbReference type="Pfam" id="PF00153">
    <property type="entry name" value="Mito_carr"/>
    <property type="match status" value="3"/>
</dbReference>
<keyword evidence="5" id="KW-0677">Repeat</keyword>
<evidence type="ECO:0000313" key="16">
    <source>
        <dbReference type="Proteomes" id="UP000708208"/>
    </source>
</evidence>
<evidence type="ECO:0000256" key="6">
    <source>
        <dbReference type="ARBA" id="ARBA00022989"/>
    </source>
</evidence>
<dbReference type="FunFam" id="1.50.40.10:FF:000011">
    <property type="entry name" value="Mitochondrial thiamine pyrophosphate carrier 1"/>
    <property type="match status" value="1"/>
</dbReference>
<feature type="repeat" description="Solcar" evidence="13">
    <location>
        <begin position="11"/>
        <end position="103"/>
    </location>
</feature>
<evidence type="ECO:0000256" key="13">
    <source>
        <dbReference type="PROSITE-ProRule" id="PRU00282"/>
    </source>
</evidence>
<dbReference type="AlphaFoldDB" id="A0A8J2M8W1"/>
<dbReference type="PANTHER" id="PTHR24089">
    <property type="entry name" value="SOLUTE CARRIER FAMILY 25"/>
    <property type="match status" value="1"/>
</dbReference>
<evidence type="ECO:0000256" key="8">
    <source>
        <dbReference type="ARBA" id="ARBA00023136"/>
    </source>
</evidence>
<evidence type="ECO:0000256" key="2">
    <source>
        <dbReference type="ARBA" id="ARBA00006375"/>
    </source>
</evidence>
<dbReference type="GO" id="GO:0031966">
    <property type="term" value="C:mitochondrial membrane"/>
    <property type="evidence" value="ECO:0007669"/>
    <property type="project" value="UniProtKB-SubCell"/>
</dbReference>
<gene>
    <name evidence="15" type="ORF">AFUS01_LOCUS44636</name>
</gene>
<evidence type="ECO:0000256" key="11">
    <source>
        <dbReference type="ARBA" id="ARBA00041879"/>
    </source>
</evidence>
<evidence type="ECO:0000256" key="5">
    <source>
        <dbReference type="ARBA" id="ARBA00022737"/>
    </source>
</evidence>